<organism evidence="1 2">
    <name type="scientific">Ensete ventricosum</name>
    <name type="common">Abyssinian banana</name>
    <name type="synonym">Musa ensete</name>
    <dbReference type="NCBI Taxonomy" id="4639"/>
    <lineage>
        <taxon>Eukaryota</taxon>
        <taxon>Viridiplantae</taxon>
        <taxon>Streptophyta</taxon>
        <taxon>Embryophyta</taxon>
        <taxon>Tracheophyta</taxon>
        <taxon>Spermatophyta</taxon>
        <taxon>Magnoliopsida</taxon>
        <taxon>Liliopsida</taxon>
        <taxon>Zingiberales</taxon>
        <taxon>Musaceae</taxon>
        <taxon>Ensete</taxon>
    </lineage>
</organism>
<proteinExistence type="predicted"/>
<gene>
    <name evidence="1" type="ORF">B296_00041022</name>
</gene>
<sequence>MGEEEGDPQRLKTTAAAAAAAAAYDYDNDPRWAEYWSNILIPPHMAARSDIVDHFKRKFYQRFIVRISNRFTRFPSVAIAFGLANSHPPIRRSLMPKPRQRSCNGSPFLRSACLVSVALEID</sequence>
<dbReference type="EMBL" id="AMZH03005789">
    <property type="protein sequence ID" value="RRT65512.1"/>
    <property type="molecule type" value="Genomic_DNA"/>
</dbReference>
<dbReference type="AlphaFoldDB" id="A0A426ZNE0"/>
<comment type="caution">
    <text evidence="1">The sequence shown here is derived from an EMBL/GenBank/DDBJ whole genome shotgun (WGS) entry which is preliminary data.</text>
</comment>
<dbReference type="Proteomes" id="UP000287651">
    <property type="component" value="Unassembled WGS sequence"/>
</dbReference>
<protein>
    <submittedName>
        <fullName evidence="1">Uncharacterized protein</fullName>
    </submittedName>
</protein>
<evidence type="ECO:0000313" key="1">
    <source>
        <dbReference type="EMBL" id="RRT65512.1"/>
    </source>
</evidence>
<name>A0A426ZNE0_ENSVE</name>
<accession>A0A426ZNE0</accession>
<evidence type="ECO:0000313" key="2">
    <source>
        <dbReference type="Proteomes" id="UP000287651"/>
    </source>
</evidence>
<reference evidence="1 2" key="1">
    <citation type="journal article" date="2014" name="Agronomy (Basel)">
        <title>A Draft Genome Sequence for Ensete ventricosum, the Drought-Tolerant Tree Against Hunger.</title>
        <authorList>
            <person name="Harrison J."/>
            <person name="Moore K.A."/>
            <person name="Paszkiewicz K."/>
            <person name="Jones T."/>
            <person name="Grant M."/>
            <person name="Ambacheew D."/>
            <person name="Muzemil S."/>
            <person name="Studholme D.J."/>
        </authorList>
    </citation>
    <scope>NUCLEOTIDE SEQUENCE [LARGE SCALE GENOMIC DNA]</scope>
</reference>